<organism evidence="3 4">
    <name type="scientific">Trichosporon asahii var. asahii (strain CBS 8904)</name>
    <name type="common">Yeast</name>
    <dbReference type="NCBI Taxonomy" id="1220162"/>
    <lineage>
        <taxon>Eukaryota</taxon>
        <taxon>Fungi</taxon>
        <taxon>Dikarya</taxon>
        <taxon>Basidiomycota</taxon>
        <taxon>Agaricomycotina</taxon>
        <taxon>Tremellomycetes</taxon>
        <taxon>Trichosporonales</taxon>
        <taxon>Trichosporonaceae</taxon>
        <taxon>Trichosporon</taxon>
    </lineage>
</organism>
<dbReference type="Proteomes" id="UP000006757">
    <property type="component" value="Unassembled WGS sequence"/>
</dbReference>
<evidence type="ECO:0000313" key="4">
    <source>
        <dbReference type="Proteomes" id="UP000006757"/>
    </source>
</evidence>
<proteinExistence type="predicted"/>
<evidence type="ECO:0000256" key="1">
    <source>
        <dbReference type="SAM" id="Coils"/>
    </source>
</evidence>
<keyword evidence="4" id="KW-1185">Reference proteome</keyword>
<reference evidence="3 4" key="1">
    <citation type="journal article" date="2012" name="Eukaryot. Cell">
        <title>Genome sequence of the Trichosporon asahii environmental strain CBS 8904.</title>
        <authorList>
            <person name="Yang R.Y."/>
            <person name="Li H.T."/>
            <person name="Zhu H."/>
            <person name="Zhou G.P."/>
            <person name="Wang M."/>
            <person name="Wang L."/>
        </authorList>
    </citation>
    <scope>NUCLEOTIDE SEQUENCE [LARGE SCALE GENOMIC DNA]</scope>
    <source>
        <strain evidence="3 4">CBS 8904</strain>
    </source>
</reference>
<feature type="region of interest" description="Disordered" evidence="2">
    <location>
        <begin position="17"/>
        <end position="51"/>
    </location>
</feature>
<evidence type="ECO:0000313" key="3">
    <source>
        <dbReference type="EMBL" id="EKC99147.1"/>
    </source>
</evidence>
<accession>K1VR13</accession>
<gene>
    <name evidence="3" type="ORF">A1Q2_06551</name>
</gene>
<dbReference type="EMBL" id="AMBO01000375">
    <property type="protein sequence ID" value="EKC99147.1"/>
    <property type="molecule type" value="Genomic_DNA"/>
</dbReference>
<dbReference type="AlphaFoldDB" id="K1VR13"/>
<protein>
    <submittedName>
        <fullName evidence="3">Uncharacterized protein</fullName>
    </submittedName>
</protein>
<dbReference type="HOGENOM" id="CLU_994623_0_0_1"/>
<comment type="caution">
    <text evidence="3">The sequence shown here is derived from an EMBL/GenBank/DDBJ whole genome shotgun (WGS) entry which is preliminary data.</text>
</comment>
<sequence>MTPAEIRAAERKAVREKAAAKASRDFTLANQRNAAETRRRKVLGPSAAANDPEPYEMRAWETVCKWDDTEEKLRRPLMSRPKIPESYFAYTNPENRRLGRRLVAPRAGTREATFHSIVTSVEKQVEKPPTPAQKGKAATAAEAVEKFARTKMKEAVALFSLPDAEFETKMYALDSACLIISACIKDKSAKGTNLRKLFAQSEEWESQIRRMLDELDEEELQRLRDEENEHLPALFVSNLLDTLKYTKKPKMWPEFGTDTVKYFIDKTGGWSAEDGEQPEY</sequence>
<name>K1VR13_TRIAC</name>
<dbReference type="InParanoid" id="K1VR13"/>
<evidence type="ECO:0000256" key="2">
    <source>
        <dbReference type="SAM" id="MobiDB-lite"/>
    </source>
</evidence>
<feature type="coiled-coil region" evidence="1">
    <location>
        <begin position="194"/>
        <end position="228"/>
    </location>
</feature>
<keyword evidence="1" id="KW-0175">Coiled coil</keyword>